<evidence type="ECO:0000256" key="12">
    <source>
        <dbReference type="SAM" id="Phobius"/>
    </source>
</evidence>
<reference evidence="14" key="1">
    <citation type="submission" date="2024-01" db="EMBL/GenBank/DDBJ databases">
        <title>Mycovorax composti gen. nov. sp. nov., a member of the family Chitinophagaceae isolated from button mushroom compost.</title>
        <authorList>
            <person name="Thai M."/>
            <person name="Bell T.L."/>
            <person name="Kertesz M.A."/>
        </authorList>
    </citation>
    <scope>NUCLEOTIDE SEQUENCE [LARGE SCALE GENOMIC DNA]</scope>
    <source>
        <strain evidence="14">C216</strain>
    </source>
</reference>
<evidence type="ECO:0000313" key="14">
    <source>
        <dbReference type="Proteomes" id="UP001321305"/>
    </source>
</evidence>
<dbReference type="InterPro" id="IPR008183">
    <property type="entry name" value="Aldose_1/G6P_1-epimerase"/>
</dbReference>
<sequence>MQVLVNAIVYIADMKNKLLAVKSGFILRLSGVLASLLWTLVMHAQSVPHPYLNPQKFEKEINGKKTGIAFLKNKKGMTVAITNFGARLVSVIVPDKTGNPVDVVVGFNSIDAYIQAVGRNYGATVGRYANRMAKGQFTLDGTTYQLPLNNNGNNIHGGPNGFNEQVWDWVEKSDRAVTLAYLSKDGENGFPGNLKVQITFSLNDQNELKIAYTAETDKKTVLNLTNHSYFNLEGGGSVTGYQVYINADHYTPVNEAMIPTGEIVPVTNTPFDLRKPTIISSVVDAPHPQLKYGGGFDHNFVLNKQKGGKTPELAATAYSPKTGILMKVFTTEPGIQFFTANTLKGVDKDRNGKPINAREAFCFETQHFPDAPNHPNFPSTVLSPGEQFQSVTIYQLLTQ</sequence>
<evidence type="ECO:0000256" key="10">
    <source>
        <dbReference type="ARBA" id="ARBA00023277"/>
    </source>
</evidence>
<keyword evidence="12" id="KW-0812">Transmembrane</keyword>
<keyword evidence="14" id="KW-1185">Reference proteome</keyword>
<dbReference type="SUPFAM" id="SSF74650">
    <property type="entry name" value="Galactose mutarotase-like"/>
    <property type="match status" value="1"/>
</dbReference>
<keyword evidence="12" id="KW-0472">Membrane</keyword>
<comment type="subunit">
    <text evidence="5">Monomer.</text>
</comment>
<evidence type="ECO:0000256" key="11">
    <source>
        <dbReference type="PIRNR" id="PIRNR005096"/>
    </source>
</evidence>
<proteinExistence type="inferred from homology"/>
<dbReference type="PROSITE" id="PS00545">
    <property type="entry name" value="ALDOSE_1_EPIMERASE"/>
    <property type="match status" value="1"/>
</dbReference>
<dbReference type="EC" id="5.1.3.3" evidence="6 11"/>
<dbReference type="Gene3D" id="2.70.98.10">
    <property type="match status" value="1"/>
</dbReference>
<evidence type="ECO:0000256" key="6">
    <source>
        <dbReference type="ARBA" id="ARBA00013185"/>
    </source>
</evidence>
<evidence type="ECO:0000256" key="7">
    <source>
        <dbReference type="ARBA" id="ARBA00014165"/>
    </source>
</evidence>
<comment type="cofactor">
    <cofactor evidence="2">
        <name>Ca(2+)</name>
        <dbReference type="ChEBI" id="CHEBI:29108"/>
    </cofactor>
</comment>
<feature type="transmembrane region" description="Helical" evidence="12">
    <location>
        <begin position="25"/>
        <end position="44"/>
    </location>
</feature>
<dbReference type="NCBIfam" id="NF008277">
    <property type="entry name" value="PRK11055.1"/>
    <property type="match status" value="1"/>
</dbReference>
<dbReference type="Proteomes" id="UP001321305">
    <property type="component" value="Chromosome"/>
</dbReference>
<evidence type="ECO:0000256" key="2">
    <source>
        <dbReference type="ARBA" id="ARBA00001913"/>
    </source>
</evidence>
<name>A0ABZ2EH38_9BACT</name>
<organism evidence="13 14">
    <name type="scientific">Mycovorax composti</name>
    <dbReference type="NCBI Taxonomy" id="2962693"/>
    <lineage>
        <taxon>Bacteria</taxon>
        <taxon>Pseudomonadati</taxon>
        <taxon>Bacteroidota</taxon>
        <taxon>Chitinophagia</taxon>
        <taxon>Chitinophagales</taxon>
        <taxon>Chitinophagaceae</taxon>
        <taxon>Mycovorax</taxon>
    </lineage>
</organism>
<evidence type="ECO:0000256" key="1">
    <source>
        <dbReference type="ARBA" id="ARBA00001614"/>
    </source>
</evidence>
<keyword evidence="9 11" id="KW-0413">Isomerase</keyword>
<evidence type="ECO:0000256" key="5">
    <source>
        <dbReference type="ARBA" id="ARBA00011245"/>
    </source>
</evidence>
<evidence type="ECO:0000256" key="4">
    <source>
        <dbReference type="ARBA" id="ARBA00006206"/>
    </source>
</evidence>
<gene>
    <name evidence="13" type="primary">mro_1</name>
    <name evidence="13" type="ORF">PIECOFPK_00539</name>
</gene>
<evidence type="ECO:0000256" key="3">
    <source>
        <dbReference type="ARBA" id="ARBA00005028"/>
    </source>
</evidence>
<dbReference type="CDD" id="cd09019">
    <property type="entry name" value="galactose_mutarotase_like"/>
    <property type="match status" value="1"/>
</dbReference>
<dbReference type="PANTHER" id="PTHR10091">
    <property type="entry name" value="ALDOSE-1-EPIMERASE"/>
    <property type="match status" value="1"/>
</dbReference>
<dbReference type="InterPro" id="IPR011013">
    <property type="entry name" value="Gal_mutarotase_sf_dom"/>
</dbReference>
<dbReference type="InterPro" id="IPR018052">
    <property type="entry name" value="Ald1_epimerase_CS"/>
</dbReference>
<keyword evidence="8" id="KW-0106">Calcium</keyword>
<dbReference type="PANTHER" id="PTHR10091:SF0">
    <property type="entry name" value="GALACTOSE MUTAROTASE"/>
    <property type="match status" value="1"/>
</dbReference>
<dbReference type="InterPro" id="IPR014718">
    <property type="entry name" value="GH-type_carb-bd"/>
</dbReference>
<evidence type="ECO:0000256" key="9">
    <source>
        <dbReference type="ARBA" id="ARBA00023235"/>
    </source>
</evidence>
<comment type="catalytic activity">
    <reaction evidence="1 11">
        <text>alpha-D-glucose = beta-D-glucose</text>
        <dbReference type="Rhea" id="RHEA:10264"/>
        <dbReference type="ChEBI" id="CHEBI:15903"/>
        <dbReference type="ChEBI" id="CHEBI:17925"/>
        <dbReference type="EC" id="5.1.3.3"/>
    </reaction>
</comment>
<dbReference type="GO" id="GO:0004034">
    <property type="term" value="F:aldose 1-epimerase activity"/>
    <property type="evidence" value="ECO:0007669"/>
    <property type="project" value="UniProtKB-EC"/>
</dbReference>
<dbReference type="PIRSF" id="PIRSF005096">
    <property type="entry name" value="GALM"/>
    <property type="match status" value="1"/>
</dbReference>
<comment type="similarity">
    <text evidence="4 11">Belongs to the aldose epimerase family.</text>
</comment>
<dbReference type="Pfam" id="PF01263">
    <property type="entry name" value="Aldose_epim"/>
    <property type="match status" value="1"/>
</dbReference>
<evidence type="ECO:0000256" key="8">
    <source>
        <dbReference type="ARBA" id="ARBA00022837"/>
    </source>
</evidence>
<accession>A0ABZ2EH38</accession>
<comment type="pathway">
    <text evidence="3 11">Carbohydrate metabolism; hexose metabolism.</text>
</comment>
<dbReference type="InterPro" id="IPR015443">
    <property type="entry name" value="Aldose_1-epimerase"/>
</dbReference>
<keyword evidence="10 11" id="KW-0119">Carbohydrate metabolism</keyword>
<protein>
    <recommendedName>
        <fullName evidence="7 11">Aldose 1-epimerase</fullName>
        <ecNumber evidence="6 11">5.1.3.3</ecNumber>
    </recommendedName>
</protein>
<dbReference type="EMBL" id="CP144143">
    <property type="protein sequence ID" value="WWC82829.1"/>
    <property type="molecule type" value="Genomic_DNA"/>
</dbReference>
<dbReference type="InterPro" id="IPR047215">
    <property type="entry name" value="Galactose_mutarotase-like"/>
</dbReference>
<keyword evidence="12" id="KW-1133">Transmembrane helix</keyword>
<evidence type="ECO:0000313" key="13">
    <source>
        <dbReference type="EMBL" id="WWC82829.1"/>
    </source>
</evidence>